<protein>
    <submittedName>
        <fullName evidence="2">Uncharacterized protein</fullName>
    </submittedName>
</protein>
<reference evidence="2 3" key="1">
    <citation type="submission" date="2016-02" db="EMBL/GenBank/DDBJ databases">
        <authorList>
            <person name="Wen L."/>
            <person name="He K."/>
            <person name="Yang H."/>
        </authorList>
    </citation>
    <scope>NUCLEOTIDE SEQUENCE [LARGE SCALE GENOMIC DNA]</scope>
    <source>
        <strain evidence="2 3">CV41</strain>
    </source>
</reference>
<dbReference type="EMBL" id="LSZP01000053">
    <property type="protein sequence ID" value="KXU34528.1"/>
    <property type="molecule type" value="Genomic_DNA"/>
</dbReference>
<feature type="compositionally biased region" description="Gly residues" evidence="1">
    <location>
        <begin position="172"/>
        <end position="184"/>
    </location>
</feature>
<feature type="compositionally biased region" description="Low complexity" evidence="1">
    <location>
        <begin position="442"/>
        <end position="457"/>
    </location>
</feature>
<feature type="compositionally biased region" description="Basic and acidic residues" evidence="1">
    <location>
        <begin position="146"/>
        <end position="159"/>
    </location>
</feature>
<dbReference type="PANTHER" id="PTHR33472:SF28">
    <property type="entry name" value="BROMO AND FHA DOMAIN-CONTAINING PROTEIN DDB_G0267958"/>
    <property type="match status" value="1"/>
</dbReference>
<dbReference type="Proteomes" id="UP000071392">
    <property type="component" value="Unassembled WGS sequence"/>
</dbReference>
<feature type="region of interest" description="Disordered" evidence="1">
    <location>
        <begin position="250"/>
        <end position="271"/>
    </location>
</feature>
<feature type="compositionally biased region" description="Basic and acidic residues" evidence="1">
    <location>
        <begin position="787"/>
        <end position="796"/>
    </location>
</feature>
<feature type="compositionally biased region" description="Low complexity" evidence="1">
    <location>
        <begin position="803"/>
        <end position="823"/>
    </location>
</feature>
<comment type="caution">
    <text evidence="2">The sequence shown here is derived from an EMBL/GenBank/DDBJ whole genome shotgun (WGS) entry which is preliminary data.</text>
</comment>
<feature type="compositionally biased region" description="Low complexity" evidence="1">
    <location>
        <begin position="471"/>
        <end position="491"/>
    </location>
</feature>
<feature type="compositionally biased region" description="Polar residues" evidence="1">
    <location>
        <begin position="126"/>
        <end position="137"/>
    </location>
</feature>
<feature type="region of interest" description="Disordered" evidence="1">
    <location>
        <begin position="721"/>
        <end position="835"/>
    </location>
</feature>
<feature type="compositionally biased region" description="Basic and acidic residues" evidence="1">
    <location>
        <begin position="64"/>
        <end position="116"/>
    </location>
</feature>
<dbReference type="PANTHER" id="PTHR33472">
    <property type="entry name" value="OS01G0106600 PROTEIN"/>
    <property type="match status" value="1"/>
</dbReference>
<feature type="compositionally biased region" description="Low complexity" evidence="1">
    <location>
        <begin position="639"/>
        <end position="660"/>
    </location>
</feature>
<feature type="region of interest" description="Disordered" evidence="1">
    <location>
        <begin position="394"/>
        <end position="498"/>
    </location>
</feature>
<feature type="region of interest" description="Disordered" evidence="1">
    <location>
        <begin position="635"/>
        <end position="680"/>
    </location>
</feature>
<keyword evidence="3" id="KW-1185">Reference proteome</keyword>
<evidence type="ECO:0000256" key="1">
    <source>
        <dbReference type="SAM" id="MobiDB-lite"/>
    </source>
</evidence>
<dbReference type="RefSeq" id="WP_156468919.1">
    <property type="nucleotide sequence ID" value="NZ_LSZP01000053.1"/>
</dbReference>
<accession>A0A139SIX0</accession>
<evidence type="ECO:0000313" key="3">
    <source>
        <dbReference type="Proteomes" id="UP000071392"/>
    </source>
</evidence>
<feature type="region of interest" description="Disordered" evidence="1">
    <location>
        <begin position="1"/>
        <end position="185"/>
    </location>
</feature>
<proteinExistence type="predicted"/>
<name>A0A139SIX0_9BACT</name>
<evidence type="ECO:0000313" key="2">
    <source>
        <dbReference type="EMBL" id="KXU34528.1"/>
    </source>
</evidence>
<feature type="compositionally biased region" description="Polar residues" evidence="1">
    <location>
        <begin position="256"/>
        <end position="271"/>
    </location>
</feature>
<dbReference type="OrthoDB" id="187407at2"/>
<feature type="compositionally biased region" description="Polar residues" evidence="1">
    <location>
        <begin position="755"/>
        <end position="775"/>
    </location>
</feature>
<gene>
    <name evidence="2" type="ORF">AXK12_07180</name>
</gene>
<sequence>MDDATQEKQQAQPQPLPNQPANSSATEVIDTAQEKGSAPSAPPAADLNKLDLSQLQGFSFGTKWESKPDDKRQAGRGDHNGGGRRDGGSDTGRARREFGDKRDTRRGDSAPAQRDRRGFRKPQGGSAPSDSLSSRGELQSGGAGQQERRSAVGAGERRQGGSGSYQGARRSGAGGPGGAGGAGGRFFQQHREALQPPYDSPYFAVSFYPEDTSFAALAKTIRSSYRTLELFEIARTVVAKNDRFIALLTRKPSAPTPSSSGDAQPASSAQNKSHREAAIYIARPDGVPFDSEEAVINYVVSQHIGQFFETEQVQVDPPKGNFQVINRCGVTGELLGPPNYHRYNQIVQQHFDARIKHLSFDAFRAKIETLRDEAVVAEWLEKMKTVTRYTWRGTGKKKTAPSSEASPPQTEPLRQETDSESVADVSESEKPSDGEAASTSHEAPAAENEAPKPEVAASAVEGSANDKGADEAAPPTSSAAEESSANSAPPEDGAAQAPSAAYFDSLEDAKVYLLTHARDKVYRTSDTARFHGNLLEKLPDGEIRRAIEGALERQRRFPLDTANGLRGRLRREHFTIFKKGSKGISYVCAVKRKFRTPGQTFADSISALIDFIEKHPMVLVSELPERFLGIKTQVAQPPSATTSTAGSSASEEALPAAPASHTQAEKAEVPASLSASDESTKDAVVEREALHRLQLDLRWLVTEGYVTEFIDGRLFAAPPVPESRKHAAENADAPDLENFPDAPKPKESSPEPSSLPQAQAEASSSVELSPATVSESAAGDGGGQEVAPEHSPEPSAREATIGAPAEAVPPSSSADSPSADSDSTITGAQPPSPAP</sequence>
<organism evidence="2 3">
    <name type="scientific">Cephaloticoccus capnophilus</name>
    <dbReference type="NCBI Taxonomy" id="1548208"/>
    <lineage>
        <taxon>Bacteria</taxon>
        <taxon>Pseudomonadati</taxon>
        <taxon>Verrucomicrobiota</taxon>
        <taxon>Opitutia</taxon>
        <taxon>Opitutales</taxon>
        <taxon>Opitutaceae</taxon>
        <taxon>Cephaloticoccus</taxon>
    </lineage>
</organism>
<dbReference type="AlphaFoldDB" id="A0A139SIX0"/>